<proteinExistence type="predicted"/>
<reference evidence="1 2" key="1">
    <citation type="journal article" date="2014" name="J. Biotechnol.">
        <title>Complete genome sequence of the actinobacterium Actinoplanes friuliensis HAG 010964, producer of the lipopeptide antibiotic friulimycin.</title>
        <authorList>
            <person name="Ruckert C."/>
            <person name="Szczepanowski R."/>
            <person name="Albersmeier A."/>
            <person name="Goesmann A."/>
            <person name="Fischer N."/>
            <person name="Steinkamper A."/>
            <person name="Puhler A."/>
            <person name="Biener R."/>
            <person name="Schwartz D."/>
            <person name="Kalinowski J."/>
        </authorList>
    </citation>
    <scope>NUCLEOTIDE SEQUENCE [LARGE SCALE GENOMIC DNA]</scope>
    <source>
        <strain evidence="1 2">DSM 7358</strain>
    </source>
</reference>
<evidence type="ECO:0008006" key="3">
    <source>
        <dbReference type="Google" id="ProtNLM"/>
    </source>
</evidence>
<sequence length="125" mass="14454">MSYLVEVSRDFQAQQGLPSPVRRRRALPPTSTIDVTLRVAVTFDDDQLTDQGWFLDTDAVAELLDTWAARLTDGPWTTRFPFRPTFELVARHLFADLSPRIPQLSWLELEDRTFGTRTRYAMLQP</sequence>
<organism evidence="1 2">
    <name type="scientific">Actinoplanes friuliensis DSM 7358</name>
    <dbReference type="NCBI Taxonomy" id="1246995"/>
    <lineage>
        <taxon>Bacteria</taxon>
        <taxon>Bacillati</taxon>
        <taxon>Actinomycetota</taxon>
        <taxon>Actinomycetes</taxon>
        <taxon>Micromonosporales</taxon>
        <taxon>Micromonosporaceae</taxon>
        <taxon>Actinoplanes</taxon>
    </lineage>
</organism>
<dbReference type="OrthoDB" id="3296628at2"/>
<dbReference type="KEGG" id="afs:AFR_19220"/>
<dbReference type="EMBL" id="CP006272">
    <property type="protein sequence ID" value="AGZ42116.1"/>
    <property type="molecule type" value="Genomic_DNA"/>
</dbReference>
<protein>
    <recommendedName>
        <fullName evidence="3">Queuosine biosynthesis protein QueD</fullName>
    </recommendedName>
</protein>
<evidence type="ECO:0000313" key="1">
    <source>
        <dbReference type="EMBL" id="AGZ42116.1"/>
    </source>
</evidence>
<accession>U5W2I4</accession>
<dbReference type="Proteomes" id="UP000017746">
    <property type="component" value="Chromosome"/>
</dbReference>
<name>U5W2I4_9ACTN</name>
<dbReference type="HOGENOM" id="CLU_1987853_0_0_11"/>
<dbReference type="RefSeq" id="WP_023362488.1">
    <property type="nucleotide sequence ID" value="NC_022657.1"/>
</dbReference>
<dbReference type="AlphaFoldDB" id="U5W2I4"/>
<gene>
    <name evidence="1" type="ORF">AFR_19220</name>
</gene>
<dbReference type="Gene3D" id="3.30.479.10">
    <property type="entry name" value="6-pyruvoyl tetrahydropterin synthase/QueD"/>
    <property type="match status" value="1"/>
</dbReference>
<dbReference type="STRING" id="1246995.AFR_19220"/>
<keyword evidence="2" id="KW-1185">Reference proteome</keyword>
<dbReference type="SUPFAM" id="SSF55620">
    <property type="entry name" value="Tetrahydrobiopterin biosynthesis enzymes-like"/>
    <property type="match status" value="1"/>
</dbReference>
<evidence type="ECO:0000313" key="2">
    <source>
        <dbReference type="Proteomes" id="UP000017746"/>
    </source>
</evidence>
<dbReference type="InterPro" id="IPR038418">
    <property type="entry name" value="6-PTP_synth/QueD_sf"/>
</dbReference>
<dbReference type="PATRIC" id="fig|1246995.3.peg.3904"/>